<evidence type="ECO:0000313" key="3">
    <source>
        <dbReference type="EMBL" id="WAL59810.1"/>
    </source>
</evidence>
<dbReference type="PANTHER" id="PTHR39085:SF1">
    <property type="entry name" value="SLL0924 PROTEIN"/>
    <property type="match status" value="1"/>
</dbReference>
<feature type="transmembrane region" description="Helical" evidence="2">
    <location>
        <begin position="92"/>
        <end position="110"/>
    </location>
</feature>
<reference evidence="3" key="1">
    <citation type="submission" date="2022-12" db="EMBL/GenBank/DDBJ databases">
        <title>Polyphasic identification of a Novel Hot-Spring Cyanobacterium Ocullathermofonsia sinensis gen nov. sp. nov. and Genomic Insights on its Adaptations to the Thermal Habitat.</title>
        <authorList>
            <person name="Daroch M."/>
            <person name="Tang J."/>
            <person name="Jiang Y."/>
        </authorList>
    </citation>
    <scope>NUCLEOTIDE SEQUENCE</scope>
    <source>
        <strain evidence="3">PKUAC-SCTA174</strain>
    </source>
</reference>
<feature type="region of interest" description="Disordered" evidence="1">
    <location>
        <begin position="169"/>
        <end position="189"/>
    </location>
</feature>
<evidence type="ECO:0000256" key="2">
    <source>
        <dbReference type="SAM" id="Phobius"/>
    </source>
</evidence>
<sequence>MPSGRTHDRITLWLLPVVAGLVAAVTQQGYLTLIVCAGFLLGGLMLGPDLDTHSIHYRRWGWLRWIWLPYRNSMRHRSLWSHSPLVGTTIRVLYLMVWLSIFSLVGVATVNELGQLGLSWIEIGNFWSQLFQHYQREAIMLFLGLELGAFSHYTADWFVSTKKRMRSHGWQAAFSRPKQRHRGRQSRKR</sequence>
<dbReference type="Pfam" id="PF09988">
    <property type="entry name" value="DUF2227"/>
    <property type="match status" value="1"/>
</dbReference>
<evidence type="ECO:0000313" key="4">
    <source>
        <dbReference type="Proteomes" id="UP001163152"/>
    </source>
</evidence>
<keyword evidence="2" id="KW-0812">Transmembrane</keyword>
<feature type="transmembrane region" description="Helical" evidence="2">
    <location>
        <begin position="30"/>
        <end position="50"/>
    </location>
</feature>
<keyword evidence="2" id="KW-0472">Membrane</keyword>
<dbReference type="AlphaFoldDB" id="A0A9E9CB49"/>
<evidence type="ECO:0000256" key="1">
    <source>
        <dbReference type="SAM" id="MobiDB-lite"/>
    </source>
</evidence>
<dbReference type="PANTHER" id="PTHR39085">
    <property type="entry name" value="SLL0924 PROTEIN"/>
    <property type="match status" value="1"/>
</dbReference>
<dbReference type="KEGG" id="tsin:OXH18_21970"/>
<keyword evidence="4" id="KW-1185">Reference proteome</keyword>
<dbReference type="InterPro" id="IPR019250">
    <property type="entry name" value="DUF2227_metal-bd"/>
</dbReference>
<dbReference type="RefSeq" id="WP_268609615.1">
    <property type="nucleotide sequence ID" value="NZ_CP113797.1"/>
</dbReference>
<protein>
    <submittedName>
        <fullName evidence="3">Metal-binding protein</fullName>
    </submittedName>
</protein>
<dbReference type="EMBL" id="CP113797">
    <property type="protein sequence ID" value="WAL59810.1"/>
    <property type="molecule type" value="Genomic_DNA"/>
</dbReference>
<gene>
    <name evidence="3" type="ORF">OXH18_21970</name>
</gene>
<accession>A0A9E9CB49</accession>
<keyword evidence="2" id="KW-1133">Transmembrane helix</keyword>
<proteinExistence type="predicted"/>
<feature type="compositionally biased region" description="Basic residues" evidence="1">
    <location>
        <begin position="177"/>
        <end position="189"/>
    </location>
</feature>
<dbReference type="Proteomes" id="UP001163152">
    <property type="component" value="Chromosome"/>
</dbReference>
<name>A0A9E9CB49_9CYAN</name>
<organism evidence="3 4">
    <name type="scientific">Thermocoleostomius sinensis A174</name>
    <dbReference type="NCBI Taxonomy" id="2016057"/>
    <lineage>
        <taxon>Bacteria</taxon>
        <taxon>Bacillati</taxon>
        <taxon>Cyanobacteriota</taxon>
        <taxon>Cyanophyceae</taxon>
        <taxon>Oculatellales</taxon>
        <taxon>Oculatellaceae</taxon>
        <taxon>Thermocoleostomius</taxon>
    </lineage>
</organism>